<keyword evidence="4" id="KW-1185">Reference proteome</keyword>
<evidence type="ECO:0000256" key="2">
    <source>
        <dbReference type="SAM" id="Phobius"/>
    </source>
</evidence>
<keyword evidence="2" id="KW-0472">Membrane</keyword>
<feature type="transmembrane region" description="Helical" evidence="2">
    <location>
        <begin position="12"/>
        <end position="35"/>
    </location>
</feature>
<protein>
    <submittedName>
        <fullName evidence="3">Uncharacterized protein</fullName>
    </submittedName>
</protein>
<accession>A0A239BMK0</accession>
<evidence type="ECO:0000313" key="3">
    <source>
        <dbReference type="EMBL" id="SNS09375.1"/>
    </source>
</evidence>
<reference evidence="4" key="1">
    <citation type="submission" date="2017-06" db="EMBL/GenBank/DDBJ databases">
        <authorList>
            <person name="Varghese N."/>
            <person name="Submissions S."/>
        </authorList>
    </citation>
    <scope>NUCLEOTIDE SEQUENCE [LARGE SCALE GENOMIC DNA]</scope>
    <source>
        <strain evidence="4">DSM 44485</strain>
    </source>
</reference>
<organism evidence="3 4">
    <name type="scientific">Actinomadura mexicana</name>
    <dbReference type="NCBI Taxonomy" id="134959"/>
    <lineage>
        <taxon>Bacteria</taxon>
        <taxon>Bacillati</taxon>
        <taxon>Actinomycetota</taxon>
        <taxon>Actinomycetes</taxon>
        <taxon>Streptosporangiales</taxon>
        <taxon>Thermomonosporaceae</taxon>
        <taxon>Actinomadura</taxon>
    </lineage>
</organism>
<evidence type="ECO:0000256" key="1">
    <source>
        <dbReference type="SAM" id="MobiDB-lite"/>
    </source>
</evidence>
<keyword evidence="2" id="KW-0812">Transmembrane</keyword>
<sequence length="212" mass="21803">MARRPASVRARTTLGATAVVAVALVAAGLAVVLLLRSNLGGQADLEAEVAAREVASQLAAGTPFAALDLPDGEDHPVQVVDEWGQVRAASEDLRRIHGTGSPGVRPGRPPSGDDDDGGDDDPARGEVSGGDPDLSTGSDLARRVPVPGARNEIAGLAATTNATAGTSPCARPPAAALCSRCGCRPSEPAPLRPGHFRSWRAMTMRWIWLVPS</sequence>
<dbReference type="AlphaFoldDB" id="A0A239BMK0"/>
<evidence type="ECO:0000313" key="4">
    <source>
        <dbReference type="Proteomes" id="UP000198420"/>
    </source>
</evidence>
<gene>
    <name evidence="3" type="ORF">SAMN06265355_1111</name>
</gene>
<dbReference type="EMBL" id="FZNP01000011">
    <property type="protein sequence ID" value="SNS09375.1"/>
    <property type="molecule type" value="Genomic_DNA"/>
</dbReference>
<keyword evidence="2" id="KW-1133">Transmembrane helix</keyword>
<proteinExistence type="predicted"/>
<dbReference type="Proteomes" id="UP000198420">
    <property type="component" value="Unassembled WGS sequence"/>
</dbReference>
<feature type="region of interest" description="Disordered" evidence="1">
    <location>
        <begin position="90"/>
        <end position="142"/>
    </location>
</feature>
<name>A0A239BMK0_9ACTN</name>